<accession>A0ABQ8TVN0</accession>
<dbReference type="InterPro" id="IPR036397">
    <property type="entry name" value="RNaseH_sf"/>
</dbReference>
<dbReference type="PANTHER" id="PTHR47326:SF1">
    <property type="entry name" value="HTH PSQ-TYPE DOMAIN-CONTAINING PROTEIN"/>
    <property type="match status" value="1"/>
</dbReference>
<evidence type="ECO:0000313" key="1">
    <source>
        <dbReference type="EMBL" id="KAJ4450186.1"/>
    </source>
</evidence>
<gene>
    <name evidence="1" type="ORF">ANN_01593</name>
</gene>
<comment type="caution">
    <text evidence="1">The sequence shown here is derived from an EMBL/GenBank/DDBJ whole genome shotgun (WGS) entry which is preliminary data.</text>
</comment>
<sequence length="238" mass="26513">MSVLRAGRPFCKGNRLVFISVNNRVNSRIIVGSEGLQPLFNFAPEYAIRKVQDNRGGLELNGLHQLLVYADDVNLLGENPQTVRENTEILLQASKEIGLEVNPEKTKLPWPPRSPDLTPLDFYLWGHLKAVVYATPVNDAEGLLQRVENACQLIRDDNMVFERTRQSCVRCAQACVNNGRGHIESDFEEGVSSSGGASVNVDNLGTSDVDEALIYTQKTVLFGRQKNHQETNVFFGKL</sequence>
<name>A0ABQ8TVN0_PERAM</name>
<dbReference type="Proteomes" id="UP001148838">
    <property type="component" value="Unassembled WGS sequence"/>
</dbReference>
<dbReference type="Gene3D" id="3.30.420.10">
    <property type="entry name" value="Ribonuclease H-like superfamily/Ribonuclease H"/>
    <property type="match status" value="1"/>
</dbReference>
<reference evidence="1 2" key="1">
    <citation type="journal article" date="2022" name="Allergy">
        <title>Genome assembly and annotation of Periplaneta americana reveal a comprehensive cockroach allergen profile.</title>
        <authorList>
            <person name="Wang L."/>
            <person name="Xiong Q."/>
            <person name="Saelim N."/>
            <person name="Wang L."/>
            <person name="Nong W."/>
            <person name="Wan A.T."/>
            <person name="Shi M."/>
            <person name="Liu X."/>
            <person name="Cao Q."/>
            <person name="Hui J.H.L."/>
            <person name="Sookrung N."/>
            <person name="Leung T.F."/>
            <person name="Tungtrongchitr A."/>
            <person name="Tsui S.K.W."/>
        </authorList>
    </citation>
    <scope>NUCLEOTIDE SEQUENCE [LARGE SCALE GENOMIC DNA]</scope>
    <source>
        <strain evidence="1">PWHHKU_190912</strain>
    </source>
</reference>
<evidence type="ECO:0000313" key="2">
    <source>
        <dbReference type="Proteomes" id="UP001148838"/>
    </source>
</evidence>
<protein>
    <recommendedName>
        <fullName evidence="3">Reverse transcriptase domain-containing protein</fullName>
    </recommendedName>
</protein>
<dbReference type="SUPFAM" id="SSF56672">
    <property type="entry name" value="DNA/RNA polymerases"/>
    <property type="match status" value="1"/>
</dbReference>
<proteinExistence type="predicted"/>
<dbReference type="PANTHER" id="PTHR47326">
    <property type="entry name" value="TRANSPOSABLE ELEMENT TC3 TRANSPOSASE-LIKE PROTEIN"/>
    <property type="match status" value="1"/>
</dbReference>
<dbReference type="InterPro" id="IPR043502">
    <property type="entry name" value="DNA/RNA_pol_sf"/>
</dbReference>
<organism evidence="1 2">
    <name type="scientific">Periplaneta americana</name>
    <name type="common">American cockroach</name>
    <name type="synonym">Blatta americana</name>
    <dbReference type="NCBI Taxonomy" id="6978"/>
    <lineage>
        <taxon>Eukaryota</taxon>
        <taxon>Metazoa</taxon>
        <taxon>Ecdysozoa</taxon>
        <taxon>Arthropoda</taxon>
        <taxon>Hexapoda</taxon>
        <taxon>Insecta</taxon>
        <taxon>Pterygota</taxon>
        <taxon>Neoptera</taxon>
        <taxon>Polyneoptera</taxon>
        <taxon>Dictyoptera</taxon>
        <taxon>Blattodea</taxon>
        <taxon>Blattoidea</taxon>
        <taxon>Blattidae</taxon>
        <taxon>Blattinae</taxon>
        <taxon>Periplaneta</taxon>
    </lineage>
</organism>
<keyword evidence="2" id="KW-1185">Reference proteome</keyword>
<evidence type="ECO:0008006" key="3">
    <source>
        <dbReference type="Google" id="ProtNLM"/>
    </source>
</evidence>
<dbReference type="EMBL" id="JAJSOF020000003">
    <property type="protein sequence ID" value="KAJ4450186.1"/>
    <property type="molecule type" value="Genomic_DNA"/>
</dbReference>